<sequence>MGASSALIFGVLINVAILLVFFRFLMQLAAVSPYNPVVLSTAKATKIVDIFGRIFPTVGKGRVNLAALILVVLLYFLKMWGEKHLSGIGTGSTIYFIVSTIKEMLLSLVTLLKYMIFAFIICSWIMMLSQFRSPYIEVIQELVEPILAPFRKVMPNMGMIDLSPILAFLVLFVAETMLRAII</sequence>
<dbReference type="Pfam" id="PF02325">
    <property type="entry name" value="CCB3_YggT"/>
    <property type="match status" value="1"/>
</dbReference>
<dbReference type="EMBL" id="WTTO01000008">
    <property type="protein sequence ID" value="NAR72707.1"/>
    <property type="molecule type" value="Genomic_DNA"/>
</dbReference>
<keyword evidence="2" id="KW-1133">Transmembrane helix</keyword>
<evidence type="ECO:0000256" key="2">
    <source>
        <dbReference type="SAM" id="Phobius"/>
    </source>
</evidence>
<protein>
    <submittedName>
        <fullName evidence="5">YggT family protein</fullName>
    </submittedName>
</protein>
<dbReference type="PANTHER" id="PTHR33219">
    <property type="entry name" value="YLMG HOMOLOG PROTEIN 2, CHLOROPLASTIC"/>
    <property type="match status" value="1"/>
</dbReference>
<feature type="transmembrane region" description="Helical" evidence="2">
    <location>
        <begin position="105"/>
        <end position="127"/>
    </location>
</feature>
<evidence type="ECO:0000313" key="8">
    <source>
        <dbReference type="Proteomes" id="UP000451048"/>
    </source>
</evidence>
<organism evidence="5 7">
    <name type="scientific">Acinetobacter haemolyticus</name>
    <dbReference type="NCBI Taxonomy" id="29430"/>
    <lineage>
        <taxon>Bacteria</taxon>
        <taxon>Pseudomonadati</taxon>
        <taxon>Pseudomonadota</taxon>
        <taxon>Gammaproteobacteria</taxon>
        <taxon>Moraxellales</taxon>
        <taxon>Moraxellaceae</taxon>
        <taxon>Acinetobacter</taxon>
    </lineage>
</organism>
<dbReference type="Proteomes" id="UP000294395">
    <property type="component" value="Chromosome"/>
</dbReference>
<dbReference type="Proteomes" id="UP000670925">
    <property type="component" value="Unassembled WGS sequence"/>
</dbReference>
<dbReference type="PANTHER" id="PTHR33219:SF14">
    <property type="entry name" value="PROTEIN COFACTOR ASSEMBLY OF COMPLEX C SUBUNIT B CCB3, CHLOROPLASTIC-RELATED"/>
    <property type="match status" value="1"/>
</dbReference>
<reference evidence="4 8" key="3">
    <citation type="submission" date="2019-12" db="EMBL/GenBank/DDBJ databases">
        <title>Acinetobacter haemolyticus comparative genomics.</title>
        <authorList>
            <person name="Castro-Jaimes S."/>
            <person name="Bello-Lopez E."/>
            <person name="Velazquez-Acosta C."/>
            <person name="Volkow-Fernandez P."/>
            <person name="Lozano-Zarain P."/>
            <person name="Castillo Ramirez S."/>
            <person name="Cevallos M.A."/>
        </authorList>
    </citation>
    <scope>NUCLEOTIDE SEQUENCE [LARGE SCALE GENOMIC DNA]</scope>
    <source>
        <strain evidence="4 8">AN10</strain>
    </source>
</reference>
<evidence type="ECO:0000313" key="3">
    <source>
        <dbReference type="EMBL" id="MBO3658952.1"/>
    </source>
</evidence>
<evidence type="ECO:0000313" key="5">
    <source>
        <dbReference type="EMBL" id="QBQ17050.1"/>
    </source>
</evidence>
<evidence type="ECO:0000256" key="1">
    <source>
        <dbReference type="ARBA" id="ARBA00010894"/>
    </source>
</evidence>
<reference evidence="6 9" key="1">
    <citation type="submission" date="2018-08" db="EMBL/GenBank/DDBJ databases">
        <title>Analysis of the genomic diversity of Mexican Acinetobacter haemolyticus clinical isolates.</title>
        <authorList>
            <person name="Castro-Jaimes S."/>
            <person name="Cevallos M.A."/>
        </authorList>
    </citation>
    <scope>NUCLEOTIDE SEQUENCE [LARGE SCALE GENOMIC DNA]</scope>
    <source>
        <strain evidence="6 9">AN43</strain>
    </source>
</reference>
<dbReference type="AlphaFoldDB" id="A0A372MLD4"/>
<evidence type="ECO:0000313" key="9">
    <source>
        <dbReference type="Proteomes" id="UP000463868"/>
    </source>
</evidence>
<reference evidence="5 7" key="2">
    <citation type="submission" date="2019-03" db="EMBL/GenBank/DDBJ databases">
        <title>Complete genome sequence of two outbreak-associated Acinetobacter haemolyticus strains.</title>
        <authorList>
            <person name="Bai L."/>
            <person name="Zhang S.-C."/>
            <person name="Deng Y."/>
            <person name="Song C.-C."/>
            <person name="Kang G.-B."/>
            <person name="Dong Y."/>
            <person name="Wang Y."/>
            <person name="Gao F."/>
            <person name="Huang H."/>
        </authorList>
    </citation>
    <scope>NUCLEOTIDE SEQUENCE [LARGE SCALE GENOMIC DNA]</scope>
    <source>
        <strain evidence="5 7">TJR01</strain>
    </source>
</reference>
<dbReference type="GO" id="GO:0016020">
    <property type="term" value="C:membrane"/>
    <property type="evidence" value="ECO:0007669"/>
    <property type="project" value="InterPro"/>
</dbReference>
<keyword evidence="2" id="KW-0472">Membrane</keyword>
<dbReference type="Proteomes" id="UP000463868">
    <property type="component" value="Chromosome"/>
</dbReference>
<accession>A0A372MLD4</accession>
<comment type="similarity">
    <text evidence="1">Belongs to the YggT family.</text>
</comment>
<reference evidence="3" key="4">
    <citation type="submission" date="2021-03" db="EMBL/GenBank/DDBJ databases">
        <title>Acinetobacter spp. whole-genome sequenced from Terengganu.</title>
        <authorList>
            <person name="Mohd Rani F."/>
        </authorList>
    </citation>
    <scope>NUCLEOTIDE SEQUENCE</scope>
    <source>
        <strain evidence="3">AC1502</strain>
    </source>
</reference>
<dbReference type="EMBL" id="CP038009">
    <property type="protein sequence ID" value="QBQ17050.1"/>
    <property type="molecule type" value="Genomic_DNA"/>
</dbReference>
<dbReference type="EMBL" id="JAGFOT010000013">
    <property type="protein sequence ID" value="MBO3658952.1"/>
    <property type="molecule type" value="Genomic_DNA"/>
</dbReference>
<feature type="transmembrane region" description="Helical" evidence="2">
    <location>
        <begin position="7"/>
        <end position="26"/>
    </location>
</feature>
<dbReference type="RefSeq" id="WP_004637981.1">
    <property type="nucleotide sequence ID" value="NZ_BBSE01000012.1"/>
</dbReference>
<evidence type="ECO:0000313" key="6">
    <source>
        <dbReference type="EMBL" id="QHI14263.1"/>
    </source>
</evidence>
<feature type="transmembrane region" description="Helical" evidence="2">
    <location>
        <begin position="162"/>
        <end position="181"/>
    </location>
</feature>
<evidence type="ECO:0000313" key="4">
    <source>
        <dbReference type="EMBL" id="NAR72707.1"/>
    </source>
</evidence>
<dbReference type="Proteomes" id="UP000451048">
    <property type="component" value="Unassembled WGS sequence"/>
</dbReference>
<gene>
    <name evidence="6" type="ORF">AhaeAN43_13310</name>
    <name evidence="5" type="ORF">AHTJR_12600</name>
    <name evidence="4" type="ORF">GPS52_04220</name>
    <name evidence="3" type="ORF">J5N55_12785</name>
</gene>
<keyword evidence="2" id="KW-0812">Transmembrane</keyword>
<dbReference type="GeneID" id="56330181"/>
<dbReference type="EMBL" id="CP031976">
    <property type="protein sequence ID" value="QHI14263.1"/>
    <property type="molecule type" value="Genomic_DNA"/>
</dbReference>
<feature type="transmembrane region" description="Helical" evidence="2">
    <location>
        <begin position="61"/>
        <end position="77"/>
    </location>
</feature>
<evidence type="ECO:0000313" key="7">
    <source>
        <dbReference type="Proteomes" id="UP000294395"/>
    </source>
</evidence>
<dbReference type="InterPro" id="IPR003425">
    <property type="entry name" value="CCB3/YggT"/>
</dbReference>
<name>A0A372MLD4_ACIHA</name>
<proteinExistence type="inferred from homology"/>